<gene>
    <name evidence="1" type="ORF">BE08_34915</name>
</gene>
<protein>
    <recommendedName>
        <fullName evidence="3">Rhamnogalacturonan lyase domain-containing protein</fullName>
    </recommendedName>
</protein>
<dbReference type="InterPro" id="IPR008972">
    <property type="entry name" value="Cupredoxin"/>
</dbReference>
<dbReference type="EMBL" id="JELY01001759">
    <property type="protein sequence ID" value="KYF54691.1"/>
    <property type="molecule type" value="Genomic_DNA"/>
</dbReference>
<sequence length="227" mass="24392">MPGAALAAVTIKGRATGMPKLLNPVWNEAKDPKANRYTFREPSPTVRADVRTLVGYAPKELCVAALGEKGAPQKTPRSIVIAGGRTTPVTLVVAEGQQLQFENRDPFPHKIYDVGNKGLQPVEIAAAKTRAWTPPGPGKYEIRDQLAPSIRSWIVVEPRTVAVAYPDRQGNFAIELEAGKYTLQGYFNGEPVGKPLEVVAKPTPDEQFIKEALVVGASGGPSAEAQK</sequence>
<dbReference type="Proteomes" id="UP000075420">
    <property type="component" value="Unassembled WGS sequence"/>
</dbReference>
<dbReference type="AlphaFoldDB" id="A0A150PG71"/>
<accession>A0A150PG71</accession>
<evidence type="ECO:0000313" key="2">
    <source>
        <dbReference type="Proteomes" id="UP000075420"/>
    </source>
</evidence>
<name>A0A150PG71_SORCE</name>
<evidence type="ECO:0000313" key="1">
    <source>
        <dbReference type="EMBL" id="KYF54691.1"/>
    </source>
</evidence>
<dbReference type="SUPFAM" id="SSF49503">
    <property type="entry name" value="Cupredoxins"/>
    <property type="match status" value="1"/>
</dbReference>
<comment type="caution">
    <text evidence="1">The sequence shown here is derived from an EMBL/GenBank/DDBJ whole genome shotgun (WGS) entry which is preliminary data.</text>
</comment>
<evidence type="ECO:0008006" key="3">
    <source>
        <dbReference type="Google" id="ProtNLM"/>
    </source>
</evidence>
<reference evidence="1 2" key="1">
    <citation type="submission" date="2014-02" db="EMBL/GenBank/DDBJ databases">
        <title>The small core and large imbalanced accessory genome model reveals a collaborative survival strategy of Sorangium cellulosum strains in nature.</title>
        <authorList>
            <person name="Han K."/>
            <person name="Peng R."/>
            <person name="Blom J."/>
            <person name="Li Y.-Z."/>
        </authorList>
    </citation>
    <scope>NUCLEOTIDE SEQUENCE [LARGE SCALE GENOMIC DNA]</scope>
    <source>
        <strain evidence="1 2">So0157-25</strain>
    </source>
</reference>
<organism evidence="1 2">
    <name type="scientific">Sorangium cellulosum</name>
    <name type="common">Polyangium cellulosum</name>
    <dbReference type="NCBI Taxonomy" id="56"/>
    <lineage>
        <taxon>Bacteria</taxon>
        <taxon>Pseudomonadati</taxon>
        <taxon>Myxococcota</taxon>
        <taxon>Polyangia</taxon>
        <taxon>Polyangiales</taxon>
        <taxon>Polyangiaceae</taxon>
        <taxon>Sorangium</taxon>
    </lineage>
</organism>
<proteinExistence type="predicted"/>
<dbReference type="Gene3D" id="2.60.40.420">
    <property type="entry name" value="Cupredoxins - blue copper proteins"/>
    <property type="match status" value="1"/>
</dbReference>